<dbReference type="Gene3D" id="1.10.4160.10">
    <property type="entry name" value="Hydantoin permease"/>
    <property type="match status" value="1"/>
</dbReference>
<name>A0A0M4RK45_9PSED</name>
<keyword evidence="6 7" id="KW-0472">Membrane</keyword>
<dbReference type="PANTHER" id="PTHR31806:SF1">
    <property type="entry name" value="PURINE-CYTOSINE PERMEASE FCY2-RELATED"/>
    <property type="match status" value="1"/>
</dbReference>
<evidence type="ECO:0000256" key="1">
    <source>
        <dbReference type="ARBA" id="ARBA00004141"/>
    </source>
</evidence>
<evidence type="ECO:0000256" key="2">
    <source>
        <dbReference type="ARBA" id="ARBA00008974"/>
    </source>
</evidence>
<feature type="transmembrane region" description="Helical" evidence="8">
    <location>
        <begin position="62"/>
        <end position="81"/>
    </location>
</feature>
<feature type="transmembrane region" description="Helical" evidence="8">
    <location>
        <begin position="199"/>
        <end position="218"/>
    </location>
</feature>
<reference evidence="9 11" key="1">
    <citation type="submission" date="2016-11" db="EMBL/GenBank/DDBJ databases">
        <title>Draft genome of Pseudomonas versuta A4R1.12.</title>
        <authorList>
            <person name="See-Too W.-S."/>
        </authorList>
    </citation>
    <scope>NUCLEOTIDE SEQUENCE [LARGE SCALE GENOMIC DNA]</scope>
    <source>
        <strain evidence="9 11">A4R1.12</strain>
    </source>
</reference>
<accession>A0A0M4RK45</accession>
<keyword evidence="3 7" id="KW-0813">Transport</keyword>
<evidence type="ECO:0000256" key="6">
    <source>
        <dbReference type="ARBA" id="ARBA00023136"/>
    </source>
</evidence>
<dbReference type="InterPro" id="IPR001248">
    <property type="entry name" value="Pur-cyt_permease"/>
</dbReference>
<sequence length="489" mass="52347">MAVNDDRAGASPLIEKRSIDYIPESERHGRLFSQFTLWLGANLQITAIVTGALAVVLGGDVFWSLIGLFVGQVLGGAVMALHGAQGPQLGLPQMISSRVQFGVYGAVVPLVLVCLMYIGFSASGSLLAGQAIAQLLQVEDWVGIVAFAGFIVVLTIFGYRVIHGIGRVASVLGVIAFIYLFYKLLAANDIGALLANKHFSISSFLLAISLSASWQIAFGPYVADYSRYLPSKTSPVKTFWAISLGSVVGAQIAMVFGVLAAALAGSQFAHHEVSFIVGLGGTGIVAALLYFAVAFGKVTITTLNAYGSFMSIATIVSGFRGSRRIPSGVRLLYILVMVAMATTLALLGKDSFLKDFSAFILFLLAFFTPWSAINLVDFYCITKERYDIPALSNPEGRYGRWNRVGLSVYVFGVLIQMPFMSTHFYTGPLVDSLGGTDISWIIGLVVPAALYYWAARKWARPVPDHLILPAESHAPAHTAAVLPVVAATI</sequence>
<dbReference type="OrthoDB" id="9809167at2"/>
<evidence type="ECO:0000256" key="8">
    <source>
        <dbReference type="SAM" id="Phobius"/>
    </source>
</evidence>
<feature type="transmembrane region" description="Helical" evidence="8">
    <location>
        <begin position="238"/>
        <end position="263"/>
    </location>
</feature>
<feature type="transmembrane region" description="Helical" evidence="8">
    <location>
        <begin position="141"/>
        <end position="162"/>
    </location>
</feature>
<dbReference type="EMBL" id="MPJD01000058">
    <property type="protein sequence ID" value="OKA17221.1"/>
    <property type="molecule type" value="Genomic_DNA"/>
</dbReference>
<evidence type="ECO:0000313" key="9">
    <source>
        <dbReference type="EMBL" id="OKA17221.1"/>
    </source>
</evidence>
<feature type="transmembrane region" description="Helical" evidence="8">
    <location>
        <begin position="101"/>
        <end position="120"/>
    </location>
</feature>
<evidence type="ECO:0000313" key="10">
    <source>
        <dbReference type="EMBL" id="OKA20940.1"/>
    </source>
</evidence>
<evidence type="ECO:0000313" key="11">
    <source>
        <dbReference type="Proteomes" id="UP000185990"/>
    </source>
</evidence>
<evidence type="ECO:0000256" key="4">
    <source>
        <dbReference type="ARBA" id="ARBA00022692"/>
    </source>
</evidence>
<feature type="transmembrane region" description="Helical" evidence="8">
    <location>
        <begin position="359"/>
        <end position="382"/>
    </location>
</feature>
<feature type="transmembrane region" description="Helical" evidence="8">
    <location>
        <begin position="35"/>
        <end position="55"/>
    </location>
</feature>
<proteinExistence type="inferred from homology"/>
<evidence type="ECO:0000256" key="5">
    <source>
        <dbReference type="ARBA" id="ARBA00022989"/>
    </source>
</evidence>
<feature type="transmembrane region" description="Helical" evidence="8">
    <location>
        <begin position="168"/>
        <end position="187"/>
    </location>
</feature>
<dbReference type="PIRSF" id="PIRSF002744">
    <property type="entry name" value="Pur-cyt_permease"/>
    <property type="match status" value="1"/>
</dbReference>
<feature type="transmembrane region" description="Helical" evidence="8">
    <location>
        <begin position="438"/>
        <end position="455"/>
    </location>
</feature>
<protein>
    <submittedName>
        <fullName evidence="9">Cytosine permease</fullName>
    </submittedName>
</protein>
<dbReference type="InterPro" id="IPR026030">
    <property type="entry name" value="Pur-cyt_permease_Fcy2/21/22"/>
</dbReference>
<feature type="transmembrane region" description="Helical" evidence="8">
    <location>
        <begin position="275"/>
        <end position="293"/>
    </location>
</feature>
<comment type="similarity">
    <text evidence="2 7">Belongs to the purine-cytosine permease (2.A.39) family.</text>
</comment>
<comment type="caution">
    <text evidence="9">The sequence shown here is derived from an EMBL/GenBank/DDBJ whole genome shotgun (WGS) entry which is preliminary data.</text>
</comment>
<dbReference type="AlphaFoldDB" id="A0A0M4RK45"/>
<dbReference type="Pfam" id="PF02133">
    <property type="entry name" value="Transp_cyt_pur"/>
    <property type="match status" value="1"/>
</dbReference>
<dbReference type="CDD" id="cd11484">
    <property type="entry name" value="SLC-NCS1sbd_CobB-like"/>
    <property type="match status" value="1"/>
</dbReference>
<keyword evidence="4 8" id="KW-0812">Transmembrane</keyword>
<feature type="transmembrane region" description="Helical" evidence="8">
    <location>
        <begin position="403"/>
        <end position="426"/>
    </location>
</feature>
<accession>A0A1Q4KHT0</accession>
<comment type="subcellular location">
    <subcellularLocation>
        <location evidence="1">Membrane</location>
        <topology evidence="1">Multi-pass membrane protein</topology>
    </subcellularLocation>
</comment>
<dbReference type="GO" id="GO:0022857">
    <property type="term" value="F:transmembrane transporter activity"/>
    <property type="evidence" value="ECO:0007669"/>
    <property type="project" value="InterPro"/>
</dbReference>
<dbReference type="PANTHER" id="PTHR31806">
    <property type="entry name" value="PURINE-CYTOSINE PERMEASE FCY2-RELATED"/>
    <property type="match status" value="1"/>
</dbReference>
<feature type="transmembrane region" description="Helical" evidence="8">
    <location>
        <begin position="299"/>
        <end position="319"/>
    </location>
</feature>
<organism evidence="9 11">
    <name type="scientific">Pseudomonas versuta</name>
    <dbReference type="NCBI Taxonomy" id="1788301"/>
    <lineage>
        <taxon>Bacteria</taxon>
        <taxon>Pseudomonadati</taxon>
        <taxon>Pseudomonadota</taxon>
        <taxon>Gammaproteobacteria</taxon>
        <taxon>Pseudomonadales</taxon>
        <taxon>Pseudomonadaceae</taxon>
        <taxon>Pseudomonas</taxon>
    </lineage>
</organism>
<dbReference type="RefSeq" id="WP_060696037.1">
    <property type="nucleotide sequence ID" value="NZ_CP012676.1"/>
</dbReference>
<evidence type="ECO:0000256" key="7">
    <source>
        <dbReference type="PIRNR" id="PIRNR002744"/>
    </source>
</evidence>
<keyword evidence="12" id="KW-1185">Reference proteome</keyword>
<keyword evidence="5 8" id="KW-1133">Transmembrane helix</keyword>
<dbReference type="EMBL" id="MPJC01000006">
    <property type="protein sequence ID" value="OKA20940.1"/>
    <property type="molecule type" value="Genomic_DNA"/>
</dbReference>
<dbReference type="Proteomes" id="UP000185990">
    <property type="component" value="Unassembled WGS sequence"/>
</dbReference>
<feature type="transmembrane region" description="Helical" evidence="8">
    <location>
        <begin position="331"/>
        <end position="347"/>
    </location>
</feature>
<reference evidence="10 12" key="2">
    <citation type="submission" date="2016-11" db="EMBL/GenBank/DDBJ databases">
        <title>Draft genome of Pseudomonas versuta A4R1.5.</title>
        <authorList>
            <person name="See-Too W.-S."/>
        </authorList>
    </citation>
    <scope>NUCLEOTIDE SEQUENCE [LARGE SCALE GENOMIC DNA]</scope>
    <source>
        <strain evidence="10 12">A4R1.5</strain>
    </source>
</reference>
<dbReference type="Proteomes" id="UP000186677">
    <property type="component" value="Unassembled WGS sequence"/>
</dbReference>
<gene>
    <name evidence="10" type="ORF">BOH73_11255</name>
    <name evidence="9" type="ORF">BOH74_23055</name>
</gene>
<dbReference type="GO" id="GO:0005886">
    <property type="term" value="C:plasma membrane"/>
    <property type="evidence" value="ECO:0007669"/>
    <property type="project" value="TreeGrafter"/>
</dbReference>
<dbReference type="KEGG" id="ppsy:AOC04_18845"/>
<evidence type="ECO:0000313" key="12">
    <source>
        <dbReference type="Proteomes" id="UP000186677"/>
    </source>
</evidence>
<evidence type="ECO:0000256" key="3">
    <source>
        <dbReference type="ARBA" id="ARBA00022448"/>
    </source>
</evidence>